<evidence type="ECO:0008006" key="4">
    <source>
        <dbReference type="Google" id="ProtNLM"/>
    </source>
</evidence>
<proteinExistence type="predicted"/>
<dbReference type="AlphaFoldDB" id="A0A316UZ80"/>
<feature type="signal peptide" evidence="1">
    <location>
        <begin position="1"/>
        <end position="19"/>
    </location>
</feature>
<dbReference type="EMBL" id="KZ819662">
    <property type="protein sequence ID" value="PWN30098.1"/>
    <property type="molecule type" value="Genomic_DNA"/>
</dbReference>
<dbReference type="Proteomes" id="UP000245884">
    <property type="component" value="Unassembled WGS sequence"/>
</dbReference>
<evidence type="ECO:0000313" key="2">
    <source>
        <dbReference type="EMBL" id="PWN30098.1"/>
    </source>
</evidence>
<dbReference type="RefSeq" id="XP_025364710.1">
    <property type="nucleotide sequence ID" value="XM_025507927.1"/>
</dbReference>
<reference evidence="2 3" key="1">
    <citation type="journal article" date="2018" name="Mol. Biol. Evol.">
        <title>Broad Genomic Sampling Reveals a Smut Pathogenic Ancestry of the Fungal Clade Ustilaginomycotina.</title>
        <authorList>
            <person name="Kijpornyongpan T."/>
            <person name="Mondo S.J."/>
            <person name="Barry K."/>
            <person name="Sandor L."/>
            <person name="Lee J."/>
            <person name="Lipzen A."/>
            <person name="Pangilinan J."/>
            <person name="LaButti K."/>
            <person name="Hainaut M."/>
            <person name="Henrissat B."/>
            <person name="Grigoriev I.V."/>
            <person name="Spatafora J.W."/>
            <person name="Aime M.C."/>
        </authorList>
    </citation>
    <scope>NUCLEOTIDE SEQUENCE [LARGE SCALE GENOMIC DNA]</scope>
    <source>
        <strain evidence="2 3">MCA 5214</strain>
    </source>
</reference>
<dbReference type="GeneID" id="37029750"/>
<gene>
    <name evidence="2" type="ORF">BDZ90DRAFT_257199</name>
</gene>
<evidence type="ECO:0000313" key="3">
    <source>
        <dbReference type="Proteomes" id="UP000245884"/>
    </source>
</evidence>
<sequence>MVFLKSALIVASLAAISSAASVRRQTPPTCSTSFTGQLALKPASEGENDSAFTYVGIVPNAKHSGTDGSNDHLLVTKNDDGSPVQPQEWEFARCTSDDGHALPPGYKTPTSGPTNLSYGIIRPKGATQHCLALESKNDANTGARNSIVDSFCTKVPEEYRLWMLEKYIYGSSGAGSRLFFANENETAIIGDTAHAEVQFFTKTSMPEGKTAQQLVIVPT</sequence>
<dbReference type="OrthoDB" id="3359946at2759"/>
<protein>
    <recommendedName>
        <fullName evidence="4">Ricin B lectin domain-containing protein</fullName>
    </recommendedName>
</protein>
<evidence type="ECO:0000256" key="1">
    <source>
        <dbReference type="SAM" id="SignalP"/>
    </source>
</evidence>
<keyword evidence="3" id="KW-1185">Reference proteome</keyword>
<keyword evidence="1" id="KW-0732">Signal</keyword>
<organism evidence="2 3">
    <name type="scientific">Jaminaea rosea</name>
    <dbReference type="NCBI Taxonomy" id="1569628"/>
    <lineage>
        <taxon>Eukaryota</taxon>
        <taxon>Fungi</taxon>
        <taxon>Dikarya</taxon>
        <taxon>Basidiomycota</taxon>
        <taxon>Ustilaginomycotina</taxon>
        <taxon>Exobasidiomycetes</taxon>
        <taxon>Microstromatales</taxon>
        <taxon>Microstromatales incertae sedis</taxon>
        <taxon>Jaminaea</taxon>
    </lineage>
</organism>
<accession>A0A316UZ80</accession>
<name>A0A316UZ80_9BASI</name>
<feature type="chain" id="PRO_5016422113" description="Ricin B lectin domain-containing protein" evidence="1">
    <location>
        <begin position="20"/>
        <end position="219"/>
    </location>
</feature>